<keyword evidence="3" id="KW-1185">Reference proteome</keyword>
<dbReference type="GeneID" id="109590507"/>
<dbReference type="InterPro" id="IPR002999">
    <property type="entry name" value="Tudor"/>
</dbReference>
<evidence type="ECO:0000313" key="3">
    <source>
        <dbReference type="Proteomes" id="UP000007879"/>
    </source>
</evidence>
<protein>
    <recommendedName>
        <fullName evidence="1">Tudor domain-containing protein</fullName>
    </recommendedName>
</protein>
<organism evidence="2 3">
    <name type="scientific">Amphimedon queenslandica</name>
    <name type="common">Sponge</name>
    <dbReference type="NCBI Taxonomy" id="400682"/>
    <lineage>
        <taxon>Eukaryota</taxon>
        <taxon>Metazoa</taxon>
        <taxon>Porifera</taxon>
        <taxon>Demospongiae</taxon>
        <taxon>Heteroscleromorpha</taxon>
        <taxon>Haplosclerida</taxon>
        <taxon>Niphatidae</taxon>
        <taxon>Amphimedon</taxon>
    </lineage>
</organism>
<dbReference type="Gene3D" id="2.30.30.140">
    <property type="match status" value="1"/>
</dbReference>
<evidence type="ECO:0000259" key="1">
    <source>
        <dbReference type="Pfam" id="PF00567"/>
    </source>
</evidence>
<dbReference type="RefSeq" id="XP_019861966.1">
    <property type="nucleotide sequence ID" value="XM_020006407.1"/>
</dbReference>
<dbReference type="Proteomes" id="UP000007879">
    <property type="component" value="Unassembled WGS sequence"/>
</dbReference>
<dbReference type="EnsemblMetazoa" id="XM_020006407.1">
    <property type="protein sequence ID" value="XP_019861966.1"/>
    <property type="gene ID" value="LOC109590507"/>
</dbReference>
<evidence type="ECO:0000313" key="2">
    <source>
        <dbReference type="EnsemblMetazoa" id="XP_019861966.1"/>
    </source>
</evidence>
<sequence>MVLTALRKVTFHCEANQAAFITMGGSSLVVKLCKYDQNKYPPETTERLRELVVDKLLIAAVLPVNKDEKKITSSIFPVLSHFEAIDYPLYYVDIANEDKTWVTDILVKEGLGVAASPNRSFLDSENLSWIVARGTHVSGSNSLWLNFSVDKKPDNVKEMVDSLLKLPHPSSMESPPIPLPLSFGVYAVWSEGVWYRGWLLNDDSKEKRSDHTFLCLDYGFEVSVPLNHVMVLPDSCRGIAPQAAPCILLGMDSPPKSYTILRHTAAILGNIAFEKELYRREIKVTGGVTLLLE</sequence>
<dbReference type="CDD" id="cd20379">
    <property type="entry name" value="Tudor_dTUD-like"/>
    <property type="match status" value="1"/>
</dbReference>
<dbReference type="KEGG" id="aqu:109590507"/>
<dbReference type="SUPFAM" id="SSF63748">
    <property type="entry name" value="Tudor/PWWP/MBT"/>
    <property type="match status" value="1"/>
</dbReference>
<dbReference type="Pfam" id="PF00567">
    <property type="entry name" value="TUDOR"/>
    <property type="match status" value="1"/>
</dbReference>
<reference evidence="3" key="1">
    <citation type="journal article" date="2010" name="Nature">
        <title>The Amphimedon queenslandica genome and the evolution of animal complexity.</title>
        <authorList>
            <person name="Srivastava M."/>
            <person name="Simakov O."/>
            <person name="Chapman J."/>
            <person name="Fahey B."/>
            <person name="Gauthier M.E."/>
            <person name="Mitros T."/>
            <person name="Richards G.S."/>
            <person name="Conaco C."/>
            <person name="Dacre M."/>
            <person name="Hellsten U."/>
            <person name="Larroux C."/>
            <person name="Putnam N.H."/>
            <person name="Stanke M."/>
            <person name="Adamska M."/>
            <person name="Darling A."/>
            <person name="Degnan S.M."/>
            <person name="Oakley T.H."/>
            <person name="Plachetzki D.C."/>
            <person name="Zhai Y."/>
            <person name="Adamski M."/>
            <person name="Calcino A."/>
            <person name="Cummins S.F."/>
            <person name="Goodstein D.M."/>
            <person name="Harris C."/>
            <person name="Jackson D.J."/>
            <person name="Leys S.P."/>
            <person name="Shu S."/>
            <person name="Woodcroft B.J."/>
            <person name="Vervoort M."/>
            <person name="Kosik K.S."/>
            <person name="Manning G."/>
            <person name="Degnan B.M."/>
            <person name="Rokhsar D.S."/>
        </authorList>
    </citation>
    <scope>NUCLEOTIDE SEQUENCE [LARGE SCALE GENOMIC DNA]</scope>
</reference>
<proteinExistence type="predicted"/>
<accession>A0AAN0JXY9</accession>
<name>A0AAN0JXY9_AMPQE</name>
<reference evidence="2" key="2">
    <citation type="submission" date="2024-06" db="UniProtKB">
        <authorList>
            <consortium name="EnsemblMetazoa"/>
        </authorList>
    </citation>
    <scope>IDENTIFICATION</scope>
</reference>
<feature type="domain" description="Tudor" evidence="1">
    <location>
        <begin position="135"/>
        <end position="248"/>
    </location>
</feature>
<dbReference type="AlphaFoldDB" id="A0AAN0JXY9"/>